<dbReference type="EMBL" id="LSDL01000127">
    <property type="protein sequence ID" value="KXB75079.1"/>
    <property type="molecule type" value="Genomic_DNA"/>
</dbReference>
<dbReference type="PANTHER" id="PTHR46609">
    <property type="entry name" value="EXONUCLEASE, PHAGE-TYPE/RECB, C-TERMINAL DOMAIN-CONTAINING PROTEIN"/>
    <property type="match status" value="1"/>
</dbReference>
<dbReference type="Proteomes" id="UP000070531">
    <property type="component" value="Unassembled WGS sequence"/>
</dbReference>
<dbReference type="NCBIfam" id="TIGR03033">
    <property type="entry name" value="phage_rel_nuc"/>
    <property type="match status" value="1"/>
</dbReference>
<evidence type="ECO:0000313" key="4">
    <source>
        <dbReference type="Proteomes" id="UP000070531"/>
    </source>
</evidence>
<accession>A0A134B558</accession>
<dbReference type="InterPro" id="IPR011335">
    <property type="entry name" value="Restrct_endonuc-II-like"/>
</dbReference>
<comment type="caution">
    <text evidence="3">The sequence shown here is derived from an EMBL/GenBank/DDBJ whole genome shotgun (WGS) entry which is preliminary data.</text>
</comment>
<keyword evidence="1" id="KW-0175">Coiled coil</keyword>
<dbReference type="SUPFAM" id="SSF52980">
    <property type="entry name" value="Restriction endonuclease-like"/>
    <property type="match status" value="1"/>
</dbReference>
<dbReference type="RefSeq" id="WP_060933308.1">
    <property type="nucleotide sequence ID" value="NZ_KQ960561.1"/>
</dbReference>
<proteinExistence type="predicted"/>
<dbReference type="AlphaFoldDB" id="A0A134B558"/>
<sequence length="313" mass="36224">MSSIIIRPKNRTEWLEYRKQGIGSSEVATIVGLNPWETPYQLWRRKMGIDAPKQENFAMRAGHYLEDAVSQFWQDATGNEVIKSSAGDWLIRDNDKPYLQVSPDRTYWLPNMAHNGENKGILECKTTQRGWDEDSIPKNYFVQVQYQLGVAGLKHGSLAWLTQGRQFGYKDLDFVPDFYEWLVDEVSRFWVDNIQGGKEPQAATAEDIIIKYNQHTDGKEIEATDAVYNAYSELKTIKQEITQLEERKSEIEDKIKLNFGDAERMSYQGRIIATWKAPKPSNKFDAKAYQKDHPDLVKPYIQSVQGSRRFLVK</sequence>
<dbReference type="InterPro" id="IPR017482">
    <property type="entry name" value="Lambda-type_endonuclease"/>
</dbReference>
<dbReference type="Gene3D" id="3.90.320.10">
    <property type="match status" value="1"/>
</dbReference>
<name>A0A134B558_9BACT</name>
<evidence type="ECO:0000313" key="3">
    <source>
        <dbReference type="EMBL" id="KXB75079.1"/>
    </source>
</evidence>
<protein>
    <submittedName>
        <fullName evidence="3">YqaJ viral recombinase family protein</fullName>
    </submittedName>
</protein>
<dbReference type="PANTHER" id="PTHR46609:SF6">
    <property type="entry name" value="EXONUCLEASE, PHAGE-TYPE_RECB, C-TERMINAL DOMAIN-CONTAINING PROTEIN-RELATED"/>
    <property type="match status" value="1"/>
</dbReference>
<dbReference type="InterPro" id="IPR011604">
    <property type="entry name" value="PDDEXK-like_dom_sf"/>
</dbReference>
<dbReference type="InterPro" id="IPR019080">
    <property type="entry name" value="YqaJ_viral_recombinase"/>
</dbReference>
<feature type="domain" description="YqaJ viral recombinase" evidence="2">
    <location>
        <begin position="13"/>
        <end position="153"/>
    </location>
</feature>
<reference evidence="3 4" key="1">
    <citation type="submission" date="2016-01" db="EMBL/GenBank/DDBJ databases">
        <authorList>
            <person name="Oliw E.H."/>
        </authorList>
    </citation>
    <scope>NUCLEOTIDE SEQUENCE [LARGE SCALE GENOMIC DNA]</scope>
    <source>
        <strain evidence="3 4">DNF00307</strain>
    </source>
</reference>
<dbReference type="PATRIC" id="fig|419005.5.peg.1910"/>
<evidence type="ECO:0000256" key="1">
    <source>
        <dbReference type="SAM" id="Coils"/>
    </source>
</evidence>
<dbReference type="Pfam" id="PF09588">
    <property type="entry name" value="YqaJ"/>
    <property type="match status" value="1"/>
</dbReference>
<organism evidence="3">
    <name type="scientific">Prevotella amnii</name>
    <dbReference type="NCBI Taxonomy" id="419005"/>
    <lineage>
        <taxon>Bacteria</taxon>
        <taxon>Pseudomonadati</taxon>
        <taxon>Bacteroidota</taxon>
        <taxon>Bacteroidia</taxon>
        <taxon>Bacteroidales</taxon>
        <taxon>Prevotellaceae</taxon>
        <taxon>Prevotella</taxon>
    </lineage>
</organism>
<evidence type="ECO:0000259" key="2">
    <source>
        <dbReference type="Pfam" id="PF09588"/>
    </source>
</evidence>
<dbReference type="STRING" id="419005.HMPREF1860_01908"/>
<gene>
    <name evidence="3" type="ORF">HMPREF1860_01908</name>
</gene>
<feature type="coiled-coil region" evidence="1">
    <location>
        <begin position="227"/>
        <end position="254"/>
    </location>
</feature>
<dbReference type="InterPro" id="IPR051703">
    <property type="entry name" value="NF-kappa-B_Signaling_Reg"/>
</dbReference>